<keyword evidence="4 6" id="KW-1133">Transmembrane helix</keyword>
<evidence type="ECO:0000256" key="3">
    <source>
        <dbReference type="ARBA" id="ARBA00022692"/>
    </source>
</evidence>
<dbReference type="InterPro" id="IPR003807">
    <property type="entry name" value="DUF202"/>
</dbReference>
<dbReference type="Pfam" id="PF02656">
    <property type="entry name" value="DUF202"/>
    <property type="match status" value="1"/>
</dbReference>
<dbReference type="GO" id="GO:0005886">
    <property type="term" value="C:plasma membrane"/>
    <property type="evidence" value="ECO:0007669"/>
    <property type="project" value="UniProtKB-SubCell"/>
</dbReference>
<keyword evidence="3 6" id="KW-0812">Transmembrane</keyword>
<evidence type="ECO:0000313" key="9">
    <source>
        <dbReference type="Proteomes" id="UP000199651"/>
    </source>
</evidence>
<evidence type="ECO:0000259" key="7">
    <source>
        <dbReference type="Pfam" id="PF02656"/>
    </source>
</evidence>
<name>A0A1H0TW15_9PSEU</name>
<proteinExistence type="predicted"/>
<dbReference type="EMBL" id="FNJB01000010">
    <property type="protein sequence ID" value="SDP58159.1"/>
    <property type="molecule type" value="Genomic_DNA"/>
</dbReference>
<dbReference type="InterPro" id="IPR052053">
    <property type="entry name" value="IM_YidH-like"/>
</dbReference>
<accession>A0A1H0TW15</accession>
<feature type="transmembrane region" description="Helical" evidence="6">
    <location>
        <begin position="116"/>
        <end position="137"/>
    </location>
</feature>
<evidence type="ECO:0000256" key="5">
    <source>
        <dbReference type="ARBA" id="ARBA00023136"/>
    </source>
</evidence>
<dbReference type="PANTHER" id="PTHR34187:SF2">
    <property type="entry name" value="DUF202 DOMAIN-CONTAINING PROTEIN"/>
    <property type="match status" value="1"/>
</dbReference>
<evidence type="ECO:0000313" key="8">
    <source>
        <dbReference type="EMBL" id="SDP58159.1"/>
    </source>
</evidence>
<dbReference type="Proteomes" id="UP000199651">
    <property type="component" value="Unassembled WGS sequence"/>
</dbReference>
<feature type="domain" description="DUF202" evidence="7">
    <location>
        <begin position="38"/>
        <end position="104"/>
    </location>
</feature>
<reference evidence="9" key="1">
    <citation type="submission" date="2016-10" db="EMBL/GenBank/DDBJ databases">
        <authorList>
            <person name="Varghese N."/>
            <person name="Submissions S."/>
        </authorList>
    </citation>
    <scope>NUCLEOTIDE SEQUENCE [LARGE SCALE GENOMIC DNA]</scope>
    <source>
        <strain evidence="9">IBRC-M 10655</strain>
    </source>
</reference>
<comment type="subcellular location">
    <subcellularLocation>
        <location evidence="1">Cell membrane</location>
        <topology evidence="1">Multi-pass membrane protein</topology>
    </subcellularLocation>
</comment>
<dbReference type="PANTHER" id="PTHR34187">
    <property type="entry name" value="FGR18P"/>
    <property type="match status" value="1"/>
</dbReference>
<protein>
    <submittedName>
        <fullName evidence="8">Putative membrane protein</fullName>
    </submittedName>
</protein>
<feature type="transmembrane region" description="Helical" evidence="6">
    <location>
        <begin position="49"/>
        <end position="71"/>
    </location>
</feature>
<dbReference type="AlphaFoldDB" id="A0A1H0TW15"/>
<evidence type="ECO:0000256" key="1">
    <source>
        <dbReference type="ARBA" id="ARBA00004651"/>
    </source>
</evidence>
<feature type="transmembrane region" description="Helical" evidence="6">
    <location>
        <begin position="78"/>
        <end position="96"/>
    </location>
</feature>
<keyword evidence="5 6" id="KW-0472">Membrane</keyword>
<organism evidence="8 9">
    <name type="scientific">Actinokineospora alba</name>
    <dbReference type="NCBI Taxonomy" id="504798"/>
    <lineage>
        <taxon>Bacteria</taxon>
        <taxon>Bacillati</taxon>
        <taxon>Actinomycetota</taxon>
        <taxon>Actinomycetes</taxon>
        <taxon>Pseudonocardiales</taxon>
        <taxon>Pseudonocardiaceae</taxon>
        <taxon>Actinokineospora</taxon>
    </lineage>
</organism>
<gene>
    <name evidence="8" type="ORF">SAMN05192558_110230</name>
</gene>
<keyword evidence="2" id="KW-1003">Cell membrane</keyword>
<dbReference type="STRING" id="504798.SAMN05421871_110230"/>
<evidence type="ECO:0000256" key="4">
    <source>
        <dbReference type="ARBA" id="ARBA00022989"/>
    </source>
</evidence>
<evidence type="ECO:0000256" key="2">
    <source>
        <dbReference type="ARBA" id="ARBA00022475"/>
    </source>
</evidence>
<keyword evidence="9" id="KW-1185">Reference proteome</keyword>
<sequence>MWTYLLAAQARDTGWMIDRMDERWPRQVYGVGEDPDARFTLANERTMLAWIRTALALIAAGVLVDAVNLPIADGPRRWLAAGLVLLGAITATGGWFRWARTERAMRTGAPMPAPTLGAVIVGGLLVAAALVLTVILLR</sequence>
<evidence type="ECO:0000256" key="6">
    <source>
        <dbReference type="SAM" id="Phobius"/>
    </source>
</evidence>